<gene>
    <name evidence="3" type="ORF">AK812_SmicGene19814</name>
</gene>
<dbReference type="OrthoDB" id="26525at2759"/>
<evidence type="ECO:0000256" key="1">
    <source>
        <dbReference type="ARBA" id="ARBA00022837"/>
    </source>
</evidence>
<evidence type="ECO:0000259" key="2">
    <source>
        <dbReference type="PROSITE" id="PS50222"/>
    </source>
</evidence>
<dbReference type="PROSITE" id="PS50222">
    <property type="entry name" value="EF_HAND_2"/>
    <property type="match status" value="1"/>
</dbReference>
<dbReference type="EMBL" id="LSRX01000421">
    <property type="protein sequence ID" value="OLP97804.1"/>
    <property type="molecule type" value="Genomic_DNA"/>
</dbReference>
<dbReference type="PROSITE" id="PS00018">
    <property type="entry name" value="EF_HAND_1"/>
    <property type="match status" value="1"/>
</dbReference>
<keyword evidence="4" id="KW-1185">Reference proteome</keyword>
<dbReference type="InterPro" id="IPR011992">
    <property type="entry name" value="EF-hand-dom_pair"/>
</dbReference>
<proteinExistence type="predicted"/>
<dbReference type="GO" id="GO:0005509">
    <property type="term" value="F:calcium ion binding"/>
    <property type="evidence" value="ECO:0007669"/>
    <property type="project" value="InterPro"/>
</dbReference>
<accession>A0A1Q9DRN5</accession>
<dbReference type="AlphaFoldDB" id="A0A1Q9DRN5"/>
<keyword evidence="1" id="KW-0106">Calcium</keyword>
<evidence type="ECO:0000313" key="4">
    <source>
        <dbReference type="Proteomes" id="UP000186817"/>
    </source>
</evidence>
<dbReference type="Pfam" id="PF00036">
    <property type="entry name" value="EF-hand_1"/>
    <property type="match status" value="1"/>
</dbReference>
<organism evidence="3 4">
    <name type="scientific">Symbiodinium microadriaticum</name>
    <name type="common">Dinoflagellate</name>
    <name type="synonym">Zooxanthella microadriatica</name>
    <dbReference type="NCBI Taxonomy" id="2951"/>
    <lineage>
        <taxon>Eukaryota</taxon>
        <taxon>Sar</taxon>
        <taxon>Alveolata</taxon>
        <taxon>Dinophyceae</taxon>
        <taxon>Suessiales</taxon>
        <taxon>Symbiodiniaceae</taxon>
        <taxon>Symbiodinium</taxon>
    </lineage>
</organism>
<comment type="caution">
    <text evidence="3">The sequence shown here is derived from an EMBL/GenBank/DDBJ whole genome shotgun (WGS) entry which is preliminary data.</text>
</comment>
<dbReference type="Proteomes" id="UP000186817">
    <property type="component" value="Unassembled WGS sequence"/>
</dbReference>
<sequence length="111" mass="11965">MVLRKAKAAPKRHAGALAGEAKQDSNILLPKHPTALWNYDKMSMEDAMALFRRFDVNGNGTLGFDELRELLLIVGVPAADIPGLFGIIDTNADGDARPASADFAPVLQTFD</sequence>
<evidence type="ECO:0000313" key="3">
    <source>
        <dbReference type="EMBL" id="OLP97804.1"/>
    </source>
</evidence>
<dbReference type="Gene3D" id="1.10.238.10">
    <property type="entry name" value="EF-hand"/>
    <property type="match status" value="1"/>
</dbReference>
<dbReference type="InterPro" id="IPR018247">
    <property type="entry name" value="EF_Hand_1_Ca_BS"/>
</dbReference>
<dbReference type="SUPFAM" id="SSF47473">
    <property type="entry name" value="EF-hand"/>
    <property type="match status" value="1"/>
</dbReference>
<feature type="domain" description="EF-hand" evidence="2">
    <location>
        <begin position="42"/>
        <end position="77"/>
    </location>
</feature>
<protein>
    <recommendedName>
        <fullName evidence="2">EF-hand domain-containing protein</fullName>
    </recommendedName>
</protein>
<dbReference type="InterPro" id="IPR002048">
    <property type="entry name" value="EF_hand_dom"/>
</dbReference>
<name>A0A1Q9DRN5_SYMMI</name>
<reference evidence="3 4" key="1">
    <citation type="submission" date="2016-02" db="EMBL/GenBank/DDBJ databases">
        <title>Genome analysis of coral dinoflagellate symbionts highlights evolutionary adaptations to a symbiotic lifestyle.</title>
        <authorList>
            <person name="Aranda M."/>
            <person name="Li Y."/>
            <person name="Liew Y.J."/>
            <person name="Baumgarten S."/>
            <person name="Simakov O."/>
            <person name="Wilson M."/>
            <person name="Piel J."/>
            <person name="Ashoor H."/>
            <person name="Bougouffa S."/>
            <person name="Bajic V.B."/>
            <person name="Ryu T."/>
            <person name="Ravasi T."/>
            <person name="Bayer T."/>
            <person name="Micklem G."/>
            <person name="Kim H."/>
            <person name="Bhak J."/>
            <person name="Lajeunesse T.C."/>
            <person name="Voolstra C.R."/>
        </authorList>
    </citation>
    <scope>NUCLEOTIDE SEQUENCE [LARGE SCALE GENOMIC DNA]</scope>
    <source>
        <strain evidence="3 4">CCMP2467</strain>
    </source>
</reference>